<evidence type="ECO:0000256" key="4">
    <source>
        <dbReference type="ARBA" id="ARBA00022553"/>
    </source>
</evidence>
<evidence type="ECO:0000256" key="11">
    <source>
        <dbReference type="SAM" id="Phobius"/>
    </source>
</evidence>
<dbReference type="Gene3D" id="1.10.287.130">
    <property type="match status" value="1"/>
</dbReference>
<dbReference type="AlphaFoldDB" id="A0A1M5M8L4"/>
<dbReference type="InterPro" id="IPR005467">
    <property type="entry name" value="His_kinase_dom"/>
</dbReference>
<evidence type="ECO:0000313" key="15">
    <source>
        <dbReference type="Proteomes" id="UP000186132"/>
    </source>
</evidence>
<evidence type="ECO:0000256" key="5">
    <source>
        <dbReference type="ARBA" id="ARBA00022679"/>
    </source>
</evidence>
<dbReference type="CDD" id="cd00075">
    <property type="entry name" value="HATPase"/>
    <property type="match status" value="1"/>
</dbReference>
<dbReference type="SUPFAM" id="SSF47384">
    <property type="entry name" value="Homodimeric domain of signal transducing histidine kinase"/>
    <property type="match status" value="1"/>
</dbReference>
<dbReference type="Pfam" id="PF00672">
    <property type="entry name" value="HAMP"/>
    <property type="match status" value="1"/>
</dbReference>
<evidence type="ECO:0000256" key="3">
    <source>
        <dbReference type="ARBA" id="ARBA00012438"/>
    </source>
</evidence>
<dbReference type="CDD" id="cd00082">
    <property type="entry name" value="HisKA"/>
    <property type="match status" value="1"/>
</dbReference>
<keyword evidence="5" id="KW-0808">Transferase</keyword>
<sequence length="398" mass="43270">MRFFRPTLRLRMALLYGGLIFLVGISLLFTCAILINNAISDLPVYNSNQPVYTRDPDGAYRQIPIQQAGQVAQDRALTYLLHSGLLYFAIIVVIGTTGGYLLAKQALRPIARLTQTARALSTETLDQRINLGGPDDELRELADTFDAMLARLDAAFDSQRLFVANASHELRTPLSVIRTELEVTLGDPDADDEELRRMGSVVASATDRAQRLVTSLLSLARLQAVSGSELEVSETVDLAWLVPAALHAVTAEADEKGIRIETEVDSAQTSGDPRLLERLIGNLVENAIRHNVPDGWLRVTTGQSADKVWLHVANGGTVIPNGDVDRLFEPFRRGGRMRTATRGAGLGLAIVRLIVEAHRGKLQAAAPPFGGLAIRVELPREHDVPVARTERAGADAVA</sequence>
<name>A0A1M5M8L4_9ACTN</name>
<evidence type="ECO:0000256" key="1">
    <source>
        <dbReference type="ARBA" id="ARBA00000085"/>
    </source>
</evidence>
<evidence type="ECO:0000256" key="6">
    <source>
        <dbReference type="ARBA" id="ARBA00022692"/>
    </source>
</evidence>
<keyword evidence="6 11" id="KW-0812">Transmembrane</keyword>
<dbReference type="InterPro" id="IPR050428">
    <property type="entry name" value="TCS_sensor_his_kinase"/>
</dbReference>
<comment type="subcellular location">
    <subcellularLocation>
        <location evidence="2">Cell membrane</location>
    </subcellularLocation>
</comment>
<dbReference type="InterPro" id="IPR036097">
    <property type="entry name" value="HisK_dim/P_sf"/>
</dbReference>
<dbReference type="GO" id="GO:0000155">
    <property type="term" value="F:phosphorelay sensor kinase activity"/>
    <property type="evidence" value="ECO:0007669"/>
    <property type="project" value="InterPro"/>
</dbReference>
<dbReference type="Proteomes" id="UP000186132">
    <property type="component" value="Unassembled WGS sequence"/>
</dbReference>
<evidence type="ECO:0000259" key="13">
    <source>
        <dbReference type="PROSITE" id="PS50885"/>
    </source>
</evidence>
<evidence type="ECO:0000256" key="9">
    <source>
        <dbReference type="ARBA" id="ARBA00023012"/>
    </source>
</evidence>
<keyword evidence="7" id="KW-0418">Kinase</keyword>
<evidence type="ECO:0000313" key="14">
    <source>
        <dbReference type="EMBL" id="SHG73153.1"/>
    </source>
</evidence>
<dbReference type="InterPro" id="IPR003594">
    <property type="entry name" value="HATPase_dom"/>
</dbReference>
<keyword evidence="4" id="KW-0597">Phosphoprotein</keyword>
<dbReference type="STRING" id="1206085.SAMN05443575_2648"/>
<dbReference type="SUPFAM" id="SSF55874">
    <property type="entry name" value="ATPase domain of HSP90 chaperone/DNA topoisomerase II/histidine kinase"/>
    <property type="match status" value="1"/>
</dbReference>
<dbReference type="InterPro" id="IPR036890">
    <property type="entry name" value="HATPase_C_sf"/>
</dbReference>
<dbReference type="SMART" id="SM00304">
    <property type="entry name" value="HAMP"/>
    <property type="match status" value="1"/>
</dbReference>
<dbReference type="InterPro" id="IPR003661">
    <property type="entry name" value="HisK_dim/P_dom"/>
</dbReference>
<accession>A0A1M5M8L4</accession>
<dbReference type="Gene3D" id="3.30.565.10">
    <property type="entry name" value="Histidine kinase-like ATPase, C-terminal domain"/>
    <property type="match status" value="1"/>
</dbReference>
<keyword evidence="8 11" id="KW-1133">Transmembrane helix</keyword>
<organism evidence="14 15">
    <name type="scientific">Jatrophihabitans endophyticus</name>
    <dbReference type="NCBI Taxonomy" id="1206085"/>
    <lineage>
        <taxon>Bacteria</taxon>
        <taxon>Bacillati</taxon>
        <taxon>Actinomycetota</taxon>
        <taxon>Actinomycetes</taxon>
        <taxon>Jatrophihabitantales</taxon>
        <taxon>Jatrophihabitantaceae</taxon>
        <taxon>Jatrophihabitans</taxon>
    </lineage>
</organism>
<evidence type="ECO:0000259" key="12">
    <source>
        <dbReference type="PROSITE" id="PS50109"/>
    </source>
</evidence>
<feature type="domain" description="Histidine kinase" evidence="12">
    <location>
        <begin position="165"/>
        <end position="382"/>
    </location>
</feature>
<dbReference type="CDD" id="cd06225">
    <property type="entry name" value="HAMP"/>
    <property type="match status" value="1"/>
</dbReference>
<evidence type="ECO:0000256" key="10">
    <source>
        <dbReference type="ARBA" id="ARBA00023136"/>
    </source>
</evidence>
<keyword evidence="15" id="KW-1185">Reference proteome</keyword>
<gene>
    <name evidence="14" type="ORF">SAMN05443575_2648</name>
</gene>
<dbReference type="PANTHER" id="PTHR45436:SF5">
    <property type="entry name" value="SENSOR HISTIDINE KINASE TRCS"/>
    <property type="match status" value="1"/>
</dbReference>
<dbReference type="InterPro" id="IPR003660">
    <property type="entry name" value="HAMP_dom"/>
</dbReference>
<dbReference type="SMART" id="SM00388">
    <property type="entry name" value="HisKA"/>
    <property type="match status" value="1"/>
</dbReference>
<dbReference type="Pfam" id="PF00512">
    <property type="entry name" value="HisKA"/>
    <property type="match status" value="1"/>
</dbReference>
<dbReference type="SMART" id="SM00387">
    <property type="entry name" value="HATPase_c"/>
    <property type="match status" value="1"/>
</dbReference>
<feature type="transmembrane region" description="Helical" evidence="11">
    <location>
        <begin position="85"/>
        <end position="103"/>
    </location>
</feature>
<dbReference type="SUPFAM" id="SSF158472">
    <property type="entry name" value="HAMP domain-like"/>
    <property type="match status" value="1"/>
</dbReference>
<dbReference type="EC" id="2.7.13.3" evidence="3"/>
<dbReference type="PRINTS" id="PR00344">
    <property type="entry name" value="BCTRLSENSOR"/>
</dbReference>
<dbReference type="Gene3D" id="6.10.340.10">
    <property type="match status" value="1"/>
</dbReference>
<dbReference type="EMBL" id="FQVU01000003">
    <property type="protein sequence ID" value="SHG73153.1"/>
    <property type="molecule type" value="Genomic_DNA"/>
</dbReference>
<evidence type="ECO:0000256" key="8">
    <source>
        <dbReference type="ARBA" id="ARBA00022989"/>
    </source>
</evidence>
<dbReference type="InterPro" id="IPR004358">
    <property type="entry name" value="Sig_transdc_His_kin-like_C"/>
</dbReference>
<keyword evidence="9" id="KW-0902">Two-component regulatory system</keyword>
<feature type="domain" description="HAMP" evidence="13">
    <location>
        <begin position="104"/>
        <end position="157"/>
    </location>
</feature>
<proteinExistence type="predicted"/>
<dbReference type="Pfam" id="PF02518">
    <property type="entry name" value="HATPase_c"/>
    <property type="match status" value="1"/>
</dbReference>
<feature type="transmembrane region" description="Helical" evidence="11">
    <location>
        <begin position="12"/>
        <end position="35"/>
    </location>
</feature>
<dbReference type="RefSeq" id="WP_200800171.1">
    <property type="nucleotide sequence ID" value="NZ_FQVU01000003.1"/>
</dbReference>
<dbReference type="PROSITE" id="PS50109">
    <property type="entry name" value="HIS_KIN"/>
    <property type="match status" value="1"/>
</dbReference>
<comment type="catalytic activity">
    <reaction evidence="1">
        <text>ATP + protein L-histidine = ADP + protein N-phospho-L-histidine.</text>
        <dbReference type="EC" id="2.7.13.3"/>
    </reaction>
</comment>
<keyword evidence="10 11" id="KW-0472">Membrane</keyword>
<dbReference type="PROSITE" id="PS50885">
    <property type="entry name" value="HAMP"/>
    <property type="match status" value="1"/>
</dbReference>
<dbReference type="GO" id="GO:0005886">
    <property type="term" value="C:plasma membrane"/>
    <property type="evidence" value="ECO:0007669"/>
    <property type="project" value="UniProtKB-SubCell"/>
</dbReference>
<evidence type="ECO:0000256" key="2">
    <source>
        <dbReference type="ARBA" id="ARBA00004236"/>
    </source>
</evidence>
<evidence type="ECO:0000256" key="7">
    <source>
        <dbReference type="ARBA" id="ARBA00022777"/>
    </source>
</evidence>
<dbReference type="PANTHER" id="PTHR45436">
    <property type="entry name" value="SENSOR HISTIDINE KINASE YKOH"/>
    <property type="match status" value="1"/>
</dbReference>
<reference evidence="14 15" key="1">
    <citation type="submission" date="2016-11" db="EMBL/GenBank/DDBJ databases">
        <authorList>
            <person name="Jaros S."/>
            <person name="Januszkiewicz K."/>
            <person name="Wedrychowicz H."/>
        </authorList>
    </citation>
    <scope>NUCLEOTIDE SEQUENCE [LARGE SCALE GENOMIC DNA]</scope>
    <source>
        <strain evidence="14 15">DSM 45627</strain>
    </source>
</reference>
<protein>
    <recommendedName>
        <fullName evidence="3">histidine kinase</fullName>
        <ecNumber evidence="3">2.7.13.3</ecNumber>
    </recommendedName>
</protein>